<reference evidence="2 3" key="1">
    <citation type="submission" date="2019-03" db="EMBL/GenBank/DDBJ databases">
        <title>Draft genome sequences of novel Actinobacteria.</title>
        <authorList>
            <person name="Sahin N."/>
            <person name="Ay H."/>
            <person name="Saygin H."/>
        </authorList>
    </citation>
    <scope>NUCLEOTIDE SEQUENCE [LARGE SCALE GENOMIC DNA]</scope>
    <source>
        <strain evidence="2 3">KC310</strain>
    </source>
</reference>
<gene>
    <name evidence="2" type="ORF">E1292_16150</name>
</gene>
<sequence>MGDEYGVHVSGGGRISGPIAMGAHARAVVVNGGDPAGSEAEALLERLERLLAAHEPDLAEPARARRDAGDIREELAETEPDRSRILDALSRLSARAAEVAPIVEVVSQLRALFP</sequence>
<evidence type="ECO:0008006" key="4">
    <source>
        <dbReference type="Google" id="ProtNLM"/>
    </source>
</evidence>
<accession>A0A4R4VK86</accession>
<dbReference type="EMBL" id="SMKO01000035">
    <property type="protein sequence ID" value="TDD05992.1"/>
    <property type="molecule type" value="Genomic_DNA"/>
</dbReference>
<keyword evidence="3" id="KW-1185">Reference proteome</keyword>
<comment type="caution">
    <text evidence="2">The sequence shown here is derived from an EMBL/GenBank/DDBJ whole genome shotgun (WGS) entry which is preliminary data.</text>
</comment>
<evidence type="ECO:0000256" key="1">
    <source>
        <dbReference type="SAM" id="MobiDB-lite"/>
    </source>
</evidence>
<dbReference type="RefSeq" id="WP_132596028.1">
    <property type="nucleotide sequence ID" value="NZ_SMKO01000035.1"/>
</dbReference>
<evidence type="ECO:0000313" key="2">
    <source>
        <dbReference type="EMBL" id="TDD05992.1"/>
    </source>
</evidence>
<name>A0A4R4VK86_9ACTN</name>
<feature type="region of interest" description="Disordered" evidence="1">
    <location>
        <begin position="55"/>
        <end position="77"/>
    </location>
</feature>
<organism evidence="2 3">
    <name type="scientific">Nonomuraea deserti</name>
    <dbReference type="NCBI Taxonomy" id="1848322"/>
    <lineage>
        <taxon>Bacteria</taxon>
        <taxon>Bacillati</taxon>
        <taxon>Actinomycetota</taxon>
        <taxon>Actinomycetes</taxon>
        <taxon>Streptosporangiales</taxon>
        <taxon>Streptosporangiaceae</taxon>
        <taxon>Nonomuraea</taxon>
    </lineage>
</organism>
<dbReference type="Proteomes" id="UP000295258">
    <property type="component" value="Unassembled WGS sequence"/>
</dbReference>
<evidence type="ECO:0000313" key="3">
    <source>
        <dbReference type="Proteomes" id="UP000295258"/>
    </source>
</evidence>
<protein>
    <recommendedName>
        <fullName evidence="4">DUF4404 family protein</fullName>
    </recommendedName>
</protein>
<dbReference type="AlphaFoldDB" id="A0A4R4VK86"/>
<proteinExistence type="predicted"/>